<dbReference type="InterPro" id="IPR037682">
    <property type="entry name" value="TonB_C"/>
</dbReference>
<dbReference type="AlphaFoldDB" id="A0A0K1P8H4"/>
<sequence length="392" mass="42308">MARKRLLVALVLAALFHLVAIPLTMLSFRFEPGKEPEVALVRIPASQWDAAAGVAREGAKQKPPMEKAEAAKEKEQETPPPEEKKKEPEKAPGQVVETAPGNGETSPDSKFSAESNNRVDKQTISRDRRAGANVTTPKATAPAADAGAPGEEAGQSVGVVGEAGKDKGKAQKARGKVEIPSVERKDELSMKVSPNGAGKIPNQKGSDELQGNSDRFRIQVGEGDGEEEREGGGGTQPGGELKLFPSAAVVDRITGAPAPDHVEGVDEGEGTFLNTREWRFASFMNRLKAGVARTWDPSAVARVRDPSGNIYLWKDRYTLLSVTLREDGSLEGAYVEKSSGVDFLDREAMAAFERAQPFPHPPKGLMGEDGRIHFQFGFFIDTNRGGIRIFRR</sequence>
<feature type="domain" description="TonB C-terminal" evidence="6">
    <location>
        <begin position="290"/>
        <end position="387"/>
    </location>
</feature>
<dbReference type="GO" id="GO:0016020">
    <property type="term" value="C:membrane"/>
    <property type="evidence" value="ECO:0007669"/>
    <property type="project" value="UniProtKB-SubCell"/>
</dbReference>
<organism evidence="7 8">
    <name type="scientific">Vulgatibacter incomptus</name>
    <dbReference type="NCBI Taxonomy" id="1391653"/>
    <lineage>
        <taxon>Bacteria</taxon>
        <taxon>Pseudomonadati</taxon>
        <taxon>Myxococcota</taxon>
        <taxon>Myxococcia</taxon>
        <taxon>Myxococcales</taxon>
        <taxon>Cystobacterineae</taxon>
        <taxon>Vulgatibacteraceae</taxon>
        <taxon>Vulgatibacter</taxon>
    </lineage>
</organism>
<feature type="region of interest" description="Disordered" evidence="5">
    <location>
        <begin position="222"/>
        <end position="241"/>
    </location>
</feature>
<dbReference type="Gene3D" id="3.30.1150.10">
    <property type="match status" value="1"/>
</dbReference>
<evidence type="ECO:0000313" key="8">
    <source>
        <dbReference type="Proteomes" id="UP000055590"/>
    </source>
</evidence>
<feature type="compositionally biased region" description="Basic and acidic residues" evidence="5">
    <location>
        <begin position="163"/>
        <end position="189"/>
    </location>
</feature>
<evidence type="ECO:0000256" key="4">
    <source>
        <dbReference type="ARBA" id="ARBA00023136"/>
    </source>
</evidence>
<dbReference type="SUPFAM" id="SSF74653">
    <property type="entry name" value="TolA/TonB C-terminal domain"/>
    <property type="match status" value="1"/>
</dbReference>
<evidence type="ECO:0000259" key="6">
    <source>
        <dbReference type="PROSITE" id="PS52015"/>
    </source>
</evidence>
<evidence type="ECO:0000256" key="2">
    <source>
        <dbReference type="ARBA" id="ARBA00022692"/>
    </source>
</evidence>
<keyword evidence="8" id="KW-1185">Reference proteome</keyword>
<dbReference type="OrthoDB" id="5524095at2"/>
<feature type="compositionally biased region" description="Low complexity" evidence="5">
    <location>
        <begin position="135"/>
        <end position="154"/>
    </location>
</feature>
<comment type="subcellular location">
    <subcellularLocation>
        <location evidence="1">Membrane</location>
        <topology evidence="1">Single-pass membrane protein</topology>
    </subcellularLocation>
</comment>
<feature type="compositionally biased region" description="Polar residues" evidence="5">
    <location>
        <begin position="103"/>
        <end position="116"/>
    </location>
</feature>
<dbReference type="STRING" id="1391653.AKJ08_0189"/>
<feature type="region of interest" description="Disordered" evidence="5">
    <location>
        <begin position="52"/>
        <end position="213"/>
    </location>
</feature>
<dbReference type="Proteomes" id="UP000055590">
    <property type="component" value="Chromosome"/>
</dbReference>
<dbReference type="InterPro" id="IPR006260">
    <property type="entry name" value="TonB/TolA_C"/>
</dbReference>
<evidence type="ECO:0000313" key="7">
    <source>
        <dbReference type="EMBL" id="AKU89802.1"/>
    </source>
</evidence>
<proteinExistence type="predicted"/>
<reference evidence="7 8" key="1">
    <citation type="submission" date="2015-08" db="EMBL/GenBank/DDBJ databases">
        <authorList>
            <person name="Babu N.S."/>
            <person name="Beckwith C.J."/>
            <person name="Beseler K.G."/>
            <person name="Brison A."/>
            <person name="Carone J.V."/>
            <person name="Caskin T.P."/>
            <person name="Diamond M."/>
            <person name="Durham M.E."/>
            <person name="Foxe J.M."/>
            <person name="Go M."/>
            <person name="Henderson B.A."/>
            <person name="Jones I.B."/>
            <person name="McGettigan J.A."/>
            <person name="Micheletti S.J."/>
            <person name="Nasrallah M.E."/>
            <person name="Ortiz D."/>
            <person name="Piller C.R."/>
            <person name="Privatt S.R."/>
            <person name="Schneider S.L."/>
            <person name="Sharp S."/>
            <person name="Smith T.C."/>
            <person name="Stanton J.D."/>
            <person name="Ullery H.E."/>
            <person name="Wilson R.J."/>
            <person name="Serrano M.G."/>
            <person name="Buck G."/>
            <person name="Lee V."/>
            <person name="Wang Y."/>
            <person name="Carvalho R."/>
            <person name="Voegtly L."/>
            <person name="Shi R."/>
            <person name="Duckworth R."/>
            <person name="Johnson A."/>
            <person name="Loviza R."/>
            <person name="Walstead R."/>
            <person name="Shah Z."/>
            <person name="Kiflezghi M."/>
            <person name="Wade K."/>
            <person name="Ball S.L."/>
            <person name="Bradley K.W."/>
            <person name="Asai D.J."/>
            <person name="Bowman C.A."/>
            <person name="Russell D.A."/>
            <person name="Pope W.H."/>
            <person name="Jacobs-Sera D."/>
            <person name="Hendrix R.W."/>
            <person name="Hatfull G.F."/>
        </authorList>
    </citation>
    <scope>NUCLEOTIDE SEQUENCE [LARGE SCALE GENOMIC DNA]</scope>
    <source>
        <strain evidence="7 8">DSM 27710</strain>
    </source>
</reference>
<dbReference type="KEGG" id="vin:AKJ08_0189"/>
<keyword evidence="2" id="KW-0812">Transmembrane</keyword>
<feature type="compositionally biased region" description="Basic and acidic residues" evidence="5">
    <location>
        <begin position="57"/>
        <end position="90"/>
    </location>
</feature>
<evidence type="ECO:0000256" key="5">
    <source>
        <dbReference type="SAM" id="MobiDB-lite"/>
    </source>
</evidence>
<name>A0A0K1P8H4_9BACT</name>
<gene>
    <name evidence="7" type="ORF">AKJ08_0189</name>
</gene>
<dbReference type="GO" id="GO:0055085">
    <property type="term" value="P:transmembrane transport"/>
    <property type="evidence" value="ECO:0007669"/>
    <property type="project" value="InterPro"/>
</dbReference>
<accession>A0A0K1P8H4</accession>
<evidence type="ECO:0000256" key="3">
    <source>
        <dbReference type="ARBA" id="ARBA00022989"/>
    </source>
</evidence>
<evidence type="ECO:0000256" key="1">
    <source>
        <dbReference type="ARBA" id="ARBA00004167"/>
    </source>
</evidence>
<dbReference type="Pfam" id="PF13103">
    <property type="entry name" value="TonB_2"/>
    <property type="match status" value="1"/>
</dbReference>
<protein>
    <submittedName>
        <fullName evidence="7">Putative TolA protein</fullName>
    </submittedName>
</protein>
<feature type="compositionally biased region" description="Basic and acidic residues" evidence="5">
    <location>
        <begin position="117"/>
        <end position="130"/>
    </location>
</feature>
<dbReference type="EMBL" id="CP012332">
    <property type="protein sequence ID" value="AKU89802.1"/>
    <property type="molecule type" value="Genomic_DNA"/>
</dbReference>
<keyword evidence="3" id="KW-1133">Transmembrane helix</keyword>
<dbReference type="NCBIfam" id="TIGR01352">
    <property type="entry name" value="tonB_Cterm"/>
    <property type="match status" value="1"/>
</dbReference>
<dbReference type="PROSITE" id="PS52015">
    <property type="entry name" value="TONB_CTD"/>
    <property type="match status" value="1"/>
</dbReference>
<keyword evidence="4" id="KW-0472">Membrane</keyword>